<keyword evidence="2" id="KW-1185">Reference proteome</keyword>
<dbReference type="Proteomes" id="UP000789860">
    <property type="component" value="Unassembled WGS sequence"/>
</dbReference>
<sequence length="77" mass="8745">AVFNNILAVNLTTYYSQLPSGSFDLVKAKTDALYLWKLTNQDVKQDIMQSYVRALQAAYRINIPIFCVAFLVSLLLK</sequence>
<accession>A0ACA9PAE0</accession>
<reference evidence="1" key="1">
    <citation type="submission" date="2021-06" db="EMBL/GenBank/DDBJ databases">
        <authorList>
            <person name="Kallberg Y."/>
            <person name="Tangrot J."/>
            <person name="Rosling A."/>
        </authorList>
    </citation>
    <scope>NUCLEOTIDE SEQUENCE</scope>
    <source>
        <strain evidence="1">AU212A</strain>
    </source>
</reference>
<dbReference type="EMBL" id="CAJVPM010037384">
    <property type="protein sequence ID" value="CAG8695274.1"/>
    <property type="molecule type" value="Genomic_DNA"/>
</dbReference>
<proteinExistence type="predicted"/>
<comment type="caution">
    <text evidence="1">The sequence shown here is derived from an EMBL/GenBank/DDBJ whole genome shotgun (WGS) entry which is preliminary data.</text>
</comment>
<protein>
    <submittedName>
        <fullName evidence="1">10168_t:CDS:1</fullName>
    </submittedName>
</protein>
<feature type="non-terminal residue" evidence="1">
    <location>
        <position position="1"/>
    </location>
</feature>
<gene>
    <name evidence="1" type="ORF">SCALOS_LOCUS10289</name>
</gene>
<feature type="non-terminal residue" evidence="1">
    <location>
        <position position="77"/>
    </location>
</feature>
<organism evidence="1 2">
    <name type="scientific">Scutellospora calospora</name>
    <dbReference type="NCBI Taxonomy" id="85575"/>
    <lineage>
        <taxon>Eukaryota</taxon>
        <taxon>Fungi</taxon>
        <taxon>Fungi incertae sedis</taxon>
        <taxon>Mucoromycota</taxon>
        <taxon>Glomeromycotina</taxon>
        <taxon>Glomeromycetes</taxon>
        <taxon>Diversisporales</taxon>
        <taxon>Gigasporaceae</taxon>
        <taxon>Scutellospora</taxon>
    </lineage>
</organism>
<name>A0ACA9PAE0_9GLOM</name>
<evidence type="ECO:0000313" key="2">
    <source>
        <dbReference type="Proteomes" id="UP000789860"/>
    </source>
</evidence>
<evidence type="ECO:0000313" key="1">
    <source>
        <dbReference type="EMBL" id="CAG8695274.1"/>
    </source>
</evidence>